<feature type="region of interest" description="Disordered" evidence="1">
    <location>
        <begin position="1"/>
        <end position="32"/>
    </location>
</feature>
<keyword evidence="3" id="KW-1185">Reference proteome</keyword>
<dbReference type="EMBL" id="SUNJ01011538">
    <property type="protein sequence ID" value="TPP58799.1"/>
    <property type="molecule type" value="Genomic_DNA"/>
</dbReference>
<dbReference type="STRING" id="46835.A0A504YEX5"/>
<gene>
    <name evidence="2" type="ORF">FGIG_10147</name>
</gene>
<organism evidence="2 3">
    <name type="scientific">Fasciola gigantica</name>
    <name type="common">Giant liver fluke</name>
    <dbReference type="NCBI Taxonomy" id="46835"/>
    <lineage>
        <taxon>Eukaryota</taxon>
        <taxon>Metazoa</taxon>
        <taxon>Spiralia</taxon>
        <taxon>Lophotrochozoa</taxon>
        <taxon>Platyhelminthes</taxon>
        <taxon>Trematoda</taxon>
        <taxon>Digenea</taxon>
        <taxon>Plagiorchiida</taxon>
        <taxon>Echinostomata</taxon>
        <taxon>Echinostomatoidea</taxon>
        <taxon>Fasciolidae</taxon>
        <taxon>Fasciola</taxon>
    </lineage>
</organism>
<reference evidence="2 3" key="1">
    <citation type="submission" date="2019-04" db="EMBL/GenBank/DDBJ databases">
        <title>Annotation for the trematode Fasciola gigantica.</title>
        <authorList>
            <person name="Choi Y.-J."/>
        </authorList>
    </citation>
    <scope>NUCLEOTIDE SEQUENCE [LARGE SCALE GENOMIC DNA]</scope>
    <source>
        <strain evidence="2">Uganda_cow_1</strain>
    </source>
</reference>
<sequence length="292" mass="32897">MQSAQNEIEISSKPNNSDEVSSSTSQTEGGSLHTAWNSVSNRITEQIGIYLATCAAHQWNPSFFSWIDQAPHKALIREHPIAPYFILDESRPPKSFKATKAMMLLLIKGLVHLWSFPHLSTELQGNHNATLSDLSQENFQLLVKRLNAFTLNPFSLTRREMAPFNRLLNTVLMSDTVNAVPFYQLLGMAERTSYSGVLIPSVPPTVKPPTTRKLAVKQRVNRCPKTADKNQPPKKRTRTEGLKTAVRLVVSPLPSSIKNCKFFKRIPDPEDNLKVNKKILQRMKIDIQGPDE</sequence>
<dbReference type="Proteomes" id="UP000316759">
    <property type="component" value="Unassembled WGS sequence"/>
</dbReference>
<proteinExistence type="predicted"/>
<comment type="caution">
    <text evidence="2">The sequence shown here is derived from an EMBL/GenBank/DDBJ whole genome shotgun (WGS) entry which is preliminary data.</text>
</comment>
<accession>A0A504YEX5</accession>
<name>A0A504YEX5_FASGI</name>
<dbReference type="OrthoDB" id="6226158at2759"/>
<evidence type="ECO:0000313" key="2">
    <source>
        <dbReference type="EMBL" id="TPP58799.1"/>
    </source>
</evidence>
<dbReference type="AlphaFoldDB" id="A0A504YEX5"/>
<protein>
    <submittedName>
        <fullName evidence="2">Uncharacterized protein</fullName>
    </submittedName>
</protein>
<evidence type="ECO:0000313" key="3">
    <source>
        <dbReference type="Proteomes" id="UP000316759"/>
    </source>
</evidence>
<feature type="region of interest" description="Disordered" evidence="1">
    <location>
        <begin position="222"/>
        <end position="241"/>
    </location>
</feature>
<evidence type="ECO:0000256" key="1">
    <source>
        <dbReference type="SAM" id="MobiDB-lite"/>
    </source>
</evidence>